<dbReference type="Gene3D" id="3.90.1150.10">
    <property type="entry name" value="Aspartate Aminotransferase, domain 1"/>
    <property type="match status" value="1"/>
</dbReference>
<dbReference type="InterPro" id="IPR015422">
    <property type="entry name" value="PyrdxlP-dep_Trfase_small"/>
</dbReference>
<name>A0A6J7IWF6_9ZZZZ</name>
<dbReference type="InterPro" id="IPR015424">
    <property type="entry name" value="PyrdxlP-dep_Trfase"/>
</dbReference>
<dbReference type="InterPro" id="IPR004839">
    <property type="entry name" value="Aminotransferase_I/II_large"/>
</dbReference>
<dbReference type="InterPro" id="IPR015421">
    <property type="entry name" value="PyrdxlP-dep_Trfase_major"/>
</dbReference>
<evidence type="ECO:0000256" key="2">
    <source>
        <dbReference type="ARBA" id="ARBA00012224"/>
    </source>
</evidence>
<evidence type="ECO:0000313" key="7">
    <source>
        <dbReference type="EMBL" id="CAB4935225.1"/>
    </source>
</evidence>
<gene>
    <name evidence="7" type="ORF">UFOPK3772_00524</name>
</gene>
<dbReference type="SUPFAM" id="SSF53383">
    <property type="entry name" value="PLP-dependent transferases"/>
    <property type="match status" value="1"/>
</dbReference>
<reference evidence="7" key="1">
    <citation type="submission" date="2020-05" db="EMBL/GenBank/DDBJ databases">
        <authorList>
            <person name="Chiriac C."/>
            <person name="Salcher M."/>
            <person name="Ghai R."/>
            <person name="Kavagutti S V."/>
        </authorList>
    </citation>
    <scope>NUCLEOTIDE SEQUENCE</scope>
</reference>
<comment type="cofactor">
    <cofactor evidence="1">
        <name>pyridoxal 5'-phosphate</name>
        <dbReference type="ChEBI" id="CHEBI:597326"/>
    </cofactor>
</comment>
<dbReference type="AlphaFoldDB" id="A0A6J7IWF6"/>
<evidence type="ECO:0000259" key="6">
    <source>
        <dbReference type="Pfam" id="PF00155"/>
    </source>
</evidence>
<protein>
    <recommendedName>
        <fullName evidence="2">cysteine-S-conjugate beta-lyase</fullName>
        <ecNumber evidence="2">4.4.1.13</ecNumber>
    </recommendedName>
</protein>
<dbReference type="EMBL" id="CAFBNE010000010">
    <property type="protein sequence ID" value="CAB4935225.1"/>
    <property type="molecule type" value="Genomic_DNA"/>
</dbReference>
<dbReference type="GO" id="GO:0047804">
    <property type="term" value="F:cysteine-S-conjugate beta-lyase activity"/>
    <property type="evidence" value="ECO:0007669"/>
    <property type="project" value="UniProtKB-EC"/>
</dbReference>
<dbReference type="InterPro" id="IPR051798">
    <property type="entry name" value="Class-II_PLP-Dep_Aminotrans"/>
</dbReference>
<accession>A0A6J7IWF6</accession>
<comment type="similarity">
    <text evidence="5">Belongs to the class-II pyridoxal-phosphate-dependent aminotransferase family. MalY/PatB cystathionine beta-lyase subfamily.</text>
</comment>
<keyword evidence="4" id="KW-0456">Lyase</keyword>
<dbReference type="Gene3D" id="3.40.640.10">
    <property type="entry name" value="Type I PLP-dependent aspartate aminotransferase-like (Major domain)"/>
    <property type="match status" value="1"/>
</dbReference>
<dbReference type="PANTHER" id="PTHR43525:SF2">
    <property type="entry name" value="CYSTATHIONINE BETA-LYASE-RELATED"/>
    <property type="match status" value="1"/>
</dbReference>
<dbReference type="EC" id="4.4.1.13" evidence="2"/>
<dbReference type="PANTHER" id="PTHR43525">
    <property type="entry name" value="PROTEIN MALY"/>
    <property type="match status" value="1"/>
</dbReference>
<organism evidence="7">
    <name type="scientific">freshwater metagenome</name>
    <dbReference type="NCBI Taxonomy" id="449393"/>
    <lineage>
        <taxon>unclassified sequences</taxon>
        <taxon>metagenomes</taxon>
        <taxon>ecological metagenomes</taxon>
    </lineage>
</organism>
<dbReference type="Pfam" id="PF00155">
    <property type="entry name" value="Aminotran_1_2"/>
    <property type="match status" value="1"/>
</dbReference>
<sequence>MSAFDVDAITLEALRQRTSAKWRVYEPDVIPAWVAEMDFPLAEPISAALHGAIDRSDVGYRWIGELPDSLAGFAGATWGWDINPDHVVVLPDVLTSVAQAIWALTAPGEGVVVNTPVYPPFFSTVRDICGRALVDVPLLRDPEGTYELDLEGLAEAFARPEVTGYLLCSPHNPTGLTPSAETLTSIAELALLHGVAVIADEIHAPLAHPGTIHTPFLTVSSDDLTAVSLISASKAWNIAGAKCAQVVAASQRVMDIMAERVPLEVTYATGHFGVLASIAAYREGGPWLEQVRALIAANALAVHEHVAAAMPAIRYVPPASSYLGWMDFSDSAIIGDPAEFLLERARVAVSSGPTFGTGGEGFVRLNFGTSPAILADILDRMSRALTEPGIDASLMRHPEGKLR</sequence>
<evidence type="ECO:0000256" key="3">
    <source>
        <dbReference type="ARBA" id="ARBA00022898"/>
    </source>
</evidence>
<evidence type="ECO:0000256" key="5">
    <source>
        <dbReference type="ARBA" id="ARBA00037974"/>
    </source>
</evidence>
<evidence type="ECO:0000256" key="1">
    <source>
        <dbReference type="ARBA" id="ARBA00001933"/>
    </source>
</evidence>
<evidence type="ECO:0000256" key="4">
    <source>
        <dbReference type="ARBA" id="ARBA00023239"/>
    </source>
</evidence>
<feature type="domain" description="Aminotransferase class I/classII large" evidence="6">
    <location>
        <begin position="65"/>
        <end position="379"/>
    </location>
</feature>
<keyword evidence="3" id="KW-0663">Pyridoxal phosphate</keyword>
<dbReference type="GO" id="GO:0030170">
    <property type="term" value="F:pyridoxal phosphate binding"/>
    <property type="evidence" value="ECO:0007669"/>
    <property type="project" value="InterPro"/>
</dbReference>
<proteinExistence type="inferred from homology"/>
<dbReference type="CDD" id="cd00609">
    <property type="entry name" value="AAT_like"/>
    <property type="match status" value="1"/>
</dbReference>